<gene>
    <name evidence="1" type="ORF">OXX778_LOCUS21827</name>
</gene>
<keyword evidence="2" id="KW-1185">Reference proteome</keyword>
<name>A0A814Q7K1_9BILA</name>
<evidence type="ECO:0000313" key="2">
    <source>
        <dbReference type="Proteomes" id="UP000663879"/>
    </source>
</evidence>
<dbReference type="AlphaFoldDB" id="A0A814Q7K1"/>
<protein>
    <submittedName>
        <fullName evidence="1">Uncharacterized protein</fullName>
    </submittedName>
</protein>
<proteinExistence type="predicted"/>
<evidence type="ECO:0000313" key="1">
    <source>
        <dbReference type="EMBL" id="CAF1115838.1"/>
    </source>
</evidence>
<accession>A0A814Q7K1</accession>
<reference evidence="1" key="1">
    <citation type="submission" date="2021-02" db="EMBL/GenBank/DDBJ databases">
        <authorList>
            <person name="Nowell W R."/>
        </authorList>
    </citation>
    <scope>NUCLEOTIDE SEQUENCE</scope>
    <source>
        <strain evidence="1">Ploen Becks lab</strain>
    </source>
</reference>
<comment type="caution">
    <text evidence="1">The sequence shown here is derived from an EMBL/GenBank/DDBJ whole genome shotgun (WGS) entry which is preliminary data.</text>
</comment>
<sequence length="71" mass="8136">MSSSSARINFVPNSPDDPRCLSCKMQHCFQCEHKQISLPPVKRPPPIQPVYQASTEIPKEEEKKKKKCCCF</sequence>
<organism evidence="1 2">
    <name type="scientific">Brachionus calyciflorus</name>
    <dbReference type="NCBI Taxonomy" id="104777"/>
    <lineage>
        <taxon>Eukaryota</taxon>
        <taxon>Metazoa</taxon>
        <taxon>Spiralia</taxon>
        <taxon>Gnathifera</taxon>
        <taxon>Rotifera</taxon>
        <taxon>Eurotatoria</taxon>
        <taxon>Monogononta</taxon>
        <taxon>Pseudotrocha</taxon>
        <taxon>Ploima</taxon>
        <taxon>Brachionidae</taxon>
        <taxon>Brachionus</taxon>
    </lineage>
</organism>
<dbReference type="EMBL" id="CAJNOC010008453">
    <property type="protein sequence ID" value="CAF1115838.1"/>
    <property type="molecule type" value="Genomic_DNA"/>
</dbReference>
<dbReference type="Proteomes" id="UP000663879">
    <property type="component" value="Unassembled WGS sequence"/>
</dbReference>